<dbReference type="InterPro" id="IPR050832">
    <property type="entry name" value="Bact_Acetyltransf"/>
</dbReference>
<dbReference type="RefSeq" id="WP_130541951.1">
    <property type="nucleotide sequence ID" value="NZ_CP042431.1"/>
</dbReference>
<evidence type="ECO:0000256" key="2">
    <source>
        <dbReference type="ARBA" id="ARBA00023315"/>
    </source>
</evidence>
<accession>A0A4Q7MSK7</accession>
<evidence type="ECO:0000313" key="5">
    <source>
        <dbReference type="Proteomes" id="UP000293874"/>
    </source>
</evidence>
<comment type="caution">
    <text evidence="4">The sequence shown here is derived from an EMBL/GenBank/DDBJ whole genome shotgun (WGS) entry which is preliminary data.</text>
</comment>
<dbReference type="InterPro" id="IPR016181">
    <property type="entry name" value="Acyl_CoA_acyltransferase"/>
</dbReference>
<dbReference type="AlphaFoldDB" id="A0A4Q7MSK7"/>
<evidence type="ECO:0000256" key="1">
    <source>
        <dbReference type="ARBA" id="ARBA00022679"/>
    </source>
</evidence>
<sequence length="145" mass="16895">MEIRQATAKDVEAIYAFICDLEETTFDFEIFTQLYLQNIAGENNIYLVAEETTRSKVIGFISTHGQILLHHLGMVYEIQEMFVDQEFRSHGIGQQLIEALELRLRDRECHCLEVTSNAKRTAAHEFYIRNGFIQSHVKLTKERQV</sequence>
<dbReference type="PANTHER" id="PTHR43877">
    <property type="entry name" value="AMINOALKYLPHOSPHONATE N-ACETYLTRANSFERASE-RELATED-RELATED"/>
    <property type="match status" value="1"/>
</dbReference>
<evidence type="ECO:0000259" key="3">
    <source>
        <dbReference type="PROSITE" id="PS51186"/>
    </source>
</evidence>
<dbReference type="InterPro" id="IPR000182">
    <property type="entry name" value="GNAT_dom"/>
</dbReference>
<proteinExistence type="predicted"/>
<dbReference type="Pfam" id="PF13508">
    <property type="entry name" value="Acetyltransf_7"/>
    <property type="match status" value="1"/>
</dbReference>
<name>A0A4Q7MSK7_9BACT</name>
<gene>
    <name evidence="4" type="ORF">EV199_3351</name>
</gene>
<organism evidence="4 5">
    <name type="scientific">Pseudobacter ginsenosidimutans</name>
    <dbReference type="NCBI Taxonomy" id="661488"/>
    <lineage>
        <taxon>Bacteria</taxon>
        <taxon>Pseudomonadati</taxon>
        <taxon>Bacteroidota</taxon>
        <taxon>Chitinophagia</taxon>
        <taxon>Chitinophagales</taxon>
        <taxon>Chitinophagaceae</taxon>
        <taxon>Pseudobacter</taxon>
    </lineage>
</organism>
<dbReference type="PROSITE" id="PS51186">
    <property type="entry name" value="GNAT"/>
    <property type="match status" value="1"/>
</dbReference>
<dbReference type="Gene3D" id="3.40.630.30">
    <property type="match status" value="1"/>
</dbReference>
<evidence type="ECO:0000313" key="4">
    <source>
        <dbReference type="EMBL" id="RZS71448.1"/>
    </source>
</evidence>
<dbReference type="GO" id="GO:0016747">
    <property type="term" value="F:acyltransferase activity, transferring groups other than amino-acyl groups"/>
    <property type="evidence" value="ECO:0007669"/>
    <property type="project" value="InterPro"/>
</dbReference>
<dbReference type="PANTHER" id="PTHR43877:SF2">
    <property type="entry name" value="AMINOALKYLPHOSPHONATE N-ACETYLTRANSFERASE-RELATED"/>
    <property type="match status" value="1"/>
</dbReference>
<dbReference type="Proteomes" id="UP000293874">
    <property type="component" value="Unassembled WGS sequence"/>
</dbReference>
<protein>
    <submittedName>
        <fullName evidence="4">PhnO protein</fullName>
    </submittedName>
</protein>
<reference evidence="4 5" key="1">
    <citation type="submission" date="2019-02" db="EMBL/GenBank/DDBJ databases">
        <title>Genomic Encyclopedia of Type Strains, Phase IV (KMG-IV): sequencing the most valuable type-strain genomes for metagenomic binning, comparative biology and taxonomic classification.</title>
        <authorList>
            <person name="Goeker M."/>
        </authorList>
    </citation>
    <scope>NUCLEOTIDE SEQUENCE [LARGE SCALE GENOMIC DNA]</scope>
    <source>
        <strain evidence="4 5">DSM 18116</strain>
    </source>
</reference>
<dbReference type="OrthoDB" id="9792929at2"/>
<dbReference type="EMBL" id="SGXA01000002">
    <property type="protein sequence ID" value="RZS71448.1"/>
    <property type="molecule type" value="Genomic_DNA"/>
</dbReference>
<keyword evidence="2" id="KW-0012">Acyltransferase</keyword>
<dbReference type="CDD" id="cd04301">
    <property type="entry name" value="NAT_SF"/>
    <property type="match status" value="1"/>
</dbReference>
<keyword evidence="5" id="KW-1185">Reference proteome</keyword>
<feature type="domain" description="N-acetyltransferase" evidence="3">
    <location>
        <begin position="1"/>
        <end position="145"/>
    </location>
</feature>
<dbReference type="SUPFAM" id="SSF55729">
    <property type="entry name" value="Acyl-CoA N-acyltransferases (Nat)"/>
    <property type="match status" value="1"/>
</dbReference>
<keyword evidence="1" id="KW-0808">Transferase</keyword>